<organism evidence="1 2">
    <name type="scientific">Gracilibacillus xinjiangensis</name>
    <dbReference type="NCBI Taxonomy" id="1193282"/>
    <lineage>
        <taxon>Bacteria</taxon>
        <taxon>Bacillati</taxon>
        <taxon>Bacillota</taxon>
        <taxon>Bacilli</taxon>
        <taxon>Bacillales</taxon>
        <taxon>Bacillaceae</taxon>
        <taxon>Gracilibacillus</taxon>
    </lineage>
</organism>
<dbReference type="Proteomes" id="UP001595882">
    <property type="component" value="Unassembled WGS sequence"/>
</dbReference>
<proteinExistence type="predicted"/>
<sequence>MEVIRDGNWEEFDGMRFQHVWCNGTMGIRLLAISQSIEEKNPIRFRSNIAVQHFHSLWVLPK</sequence>
<dbReference type="RefSeq" id="WP_390250097.1">
    <property type="nucleotide sequence ID" value="NZ_JBHSDT010000004.1"/>
</dbReference>
<evidence type="ECO:0000313" key="2">
    <source>
        <dbReference type="Proteomes" id="UP001595882"/>
    </source>
</evidence>
<comment type="caution">
    <text evidence="1">The sequence shown here is derived from an EMBL/GenBank/DDBJ whole genome shotgun (WGS) entry which is preliminary data.</text>
</comment>
<name>A0ABV8WSA8_9BACI</name>
<protein>
    <submittedName>
        <fullName evidence="1">Uncharacterized protein</fullName>
    </submittedName>
</protein>
<dbReference type="EMBL" id="JBHSDT010000004">
    <property type="protein sequence ID" value="MFC4402472.1"/>
    <property type="molecule type" value="Genomic_DNA"/>
</dbReference>
<reference evidence="2" key="1">
    <citation type="journal article" date="2019" name="Int. J. Syst. Evol. Microbiol.">
        <title>The Global Catalogue of Microorganisms (GCM) 10K type strain sequencing project: providing services to taxonomists for standard genome sequencing and annotation.</title>
        <authorList>
            <consortium name="The Broad Institute Genomics Platform"/>
            <consortium name="The Broad Institute Genome Sequencing Center for Infectious Disease"/>
            <person name="Wu L."/>
            <person name="Ma J."/>
        </authorList>
    </citation>
    <scope>NUCLEOTIDE SEQUENCE [LARGE SCALE GENOMIC DNA]</scope>
    <source>
        <strain evidence="2">CCUG 37865</strain>
    </source>
</reference>
<accession>A0ABV8WSA8</accession>
<gene>
    <name evidence="1" type="ORF">ACFOY7_05250</name>
</gene>
<keyword evidence="2" id="KW-1185">Reference proteome</keyword>
<evidence type="ECO:0000313" key="1">
    <source>
        <dbReference type="EMBL" id="MFC4402472.1"/>
    </source>
</evidence>